<sequence length="241" mass="25869">MTAPTSPEPVDSATARSRRTRRWLRHPAVQALFLLLVLVLVQNFLVKLYAVPSASMAPTLAVGERILVNRLAYLSDAPQTGDIVVFDGDEDWRPARDEPGWKSAAKQVSEVVGIGPGRGDSLVKRIIAGPGQRVTCCGLNGVVVVDGVPLDEDYLGSNPDFTPGVLDCGTTPTSARCFPEFVVPEDQFVVLGDNRAASRDSVAQCRGQTTDAGQCLLTVHRDDIVGELLLVVWPPGRARLG</sequence>
<dbReference type="InterPro" id="IPR019756">
    <property type="entry name" value="Pept_S26A_signal_pept_1_Ser-AS"/>
</dbReference>
<keyword evidence="6 8" id="KW-0378">Hydrolase</keyword>
<gene>
    <name evidence="10" type="primary">lepB</name>
    <name evidence="10" type="ORF">H9L22_12275</name>
</gene>
<dbReference type="CDD" id="cd06530">
    <property type="entry name" value="S26_SPase_I"/>
    <property type="match status" value="1"/>
</dbReference>
<evidence type="ECO:0000256" key="5">
    <source>
        <dbReference type="ARBA" id="ARBA00022670"/>
    </source>
</evidence>
<accession>A0A7H0H3C8</accession>
<evidence type="ECO:0000256" key="4">
    <source>
        <dbReference type="ARBA" id="ARBA00013208"/>
    </source>
</evidence>
<organism evidence="10 11">
    <name type="scientific">Tessaracoccus defluvii</name>
    <dbReference type="NCBI Taxonomy" id="1285901"/>
    <lineage>
        <taxon>Bacteria</taxon>
        <taxon>Bacillati</taxon>
        <taxon>Actinomycetota</taxon>
        <taxon>Actinomycetes</taxon>
        <taxon>Propionibacteriales</taxon>
        <taxon>Propionibacteriaceae</taxon>
        <taxon>Tessaracoccus</taxon>
    </lineage>
</organism>
<dbReference type="InterPro" id="IPR019758">
    <property type="entry name" value="Pept_S26A_signal_pept_1_CS"/>
</dbReference>
<feature type="active site" evidence="7">
    <location>
        <position position="124"/>
    </location>
</feature>
<evidence type="ECO:0000313" key="11">
    <source>
        <dbReference type="Proteomes" id="UP000516117"/>
    </source>
</evidence>
<dbReference type="GO" id="GO:0005886">
    <property type="term" value="C:plasma membrane"/>
    <property type="evidence" value="ECO:0007669"/>
    <property type="project" value="UniProtKB-SubCell"/>
</dbReference>
<dbReference type="KEGG" id="tdf:H9L22_12275"/>
<proteinExistence type="inferred from homology"/>
<dbReference type="PROSITE" id="PS00761">
    <property type="entry name" value="SPASE_I_3"/>
    <property type="match status" value="1"/>
</dbReference>
<dbReference type="PRINTS" id="PR00727">
    <property type="entry name" value="LEADERPTASE"/>
</dbReference>
<dbReference type="Proteomes" id="UP000516117">
    <property type="component" value="Chromosome"/>
</dbReference>
<comment type="catalytic activity">
    <reaction evidence="1 8">
        <text>Cleavage of hydrophobic, N-terminal signal or leader sequences from secreted and periplasmic proteins.</text>
        <dbReference type="EC" id="3.4.21.89"/>
    </reaction>
</comment>
<keyword evidence="8" id="KW-0812">Transmembrane</keyword>
<dbReference type="GO" id="GO:0004252">
    <property type="term" value="F:serine-type endopeptidase activity"/>
    <property type="evidence" value="ECO:0007669"/>
    <property type="project" value="InterPro"/>
</dbReference>
<dbReference type="EMBL" id="CP060789">
    <property type="protein sequence ID" value="QNP55044.1"/>
    <property type="molecule type" value="Genomic_DNA"/>
</dbReference>
<dbReference type="InterPro" id="IPR036286">
    <property type="entry name" value="LexA/Signal_pep-like_sf"/>
</dbReference>
<evidence type="ECO:0000313" key="10">
    <source>
        <dbReference type="EMBL" id="QNP55044.1"/>
    </source>
</evidence>
<dbReference type="GO" id="GO:0006465">
    <property type="term" value="P:signal peptide processing"/>
    <property type="evidence" value="ECO:0007669"/>
    <property type="project" value="InterPro"/>
</dbReference>
<dbReference type="PANTHER" id="PTHR43390:SF1">
    <property type="entry name" value="CHLOROPLAST PROCESSING PEPTIDASE"/>
    <property type="match status" value="1"/>
</dbReference>
<dbReference type="RefSeq" id="WP_187720180.1">
    <property type="nucleotide sequence ID" value="NZ_BAABBL010000004.1"/>
</dbReference>
<feature type="transmembrane region" description="Helical" evidence="8">
    <location>
        <begin position="28"/>
        <end position="50"/>
    </location>
</feature>
<dbReference type="GO" id="GO:0009003">
    <property type="term" value="F:signal peptidase activity"/>
    <property type="evidence" value="ECO:0007669"/>
    <property type="project" value="UniProtKB-EC"/>
</dbReference>
<feature type="active site" evidence="7">
    <location>
        <position position="55"/>
    </location>
</feature>
<dbReference type="AlphaFoldDB" id="A0A7H0H3C8"/>
<dbReference type="Pfam" id="PF10502">
    <property type="entry name" value="Peptidase_S26"/>
    <property type="match status" value="1"/>
</dbReference>
<reference evidence="10 11" key="1">
    <citation type="submission" date="2020-08" db="EMBL/GenBank/DDBJ databases">
        <title>Genome sequence of Tessaracoccus defluvii JCM 17540T.</title>
        <authorList>
            <person name="Hyun D.-W."/>
            <person name="Bae J.-W."/>
        </authorList>
    </citation>
    <scope>NUCLEOTIDE SEQUENCE [LARGE SCALE GENOMIC DNA]</scope>
    <source>
        <strain evidence="10 11">JCM 17540</strain>
    </source>
</reference>
<evidence type="ECO:0000256" key="6">
    <source>
        <dbReference type="ARBA" id="ARBA00022801"/>
    </source>
</evidence>
<evidence type="ECO:0000256" key="7">
    <source>
        <dbReference type="PIRSR" id="PIRSR600223-1"/>
    </source>
</evidence>
<name>A0A7H0H3C8_9ACTN</name>
<protein>
    <recommendedName>
        <fullName evidence="4 8">Signal peptidase I</fullName>
        <ecNumber evidence="4 8">3.4.21.89</ecNumber>
    </recommendedName>
</protein>
<keyword evidence="8" id="KW-0472">Membrane</keyword>
<comment type="subcellular location">
    <subcellularLocation>
        <location evidence="2">Cell membrane</location>
        <topology evidence="2">Single-pass type II membrane protein</topology>
    </subcellularLocation>
    <subcellularLocation>
        <location evidence="8">Membrane</location>
        <topology evidence="8">Single-pass type II membrane protein</topology>
    </subcellularLocation>
</comment>
<evidence type="ECO:0000256" key="8">
    <source>
        <dbReference type="RuleBase" id="RU362042"/>
    </source>
</evidence>
<evidence type="ECO:0000256" key="2">
    <source>
        <dbReference type="ARBA" id="ARBA00004401"/>
    </source>
</evidence>
<comment type="similarity">
    <text evidence="3 8">Belongs to the peptidase S26 family.</text>
</comment>
<dbReference type="Gene3D" id="2.10.109.10">
    <property type="entry name" value="Umud Fragment, subunit A"/>
    <property type="match status" value="1"/>
</dbReference>
<evidence type="ECO:0000256" key="1">
    <source>
        <dbReference type="ARBA" id="ARBA00000677"/>
    </source>
</evidence>
<keyword evidence="5 8" id="KW-0645">Protease</keyword>
<evidence type="ECO:0000256" key="3">
    <source>
        <dbReference type="ARBA" id="ARBA00009370"/>
    </source>
</evidence>
<keyword evidence="8" id="KW-1133">Transmembrane helix</keyword>
<dbReference type="SUPFAM" id="SSF51306">
    <property type="entry name" value="LexA/Signal peptidase"/>
    <property type="match status" value="1"/>
</dbReference>
<dbReference type="EC" id="3.4.21.89" evidence="4 8"/>
<dbReference type="InterPro" id="IPR019533">
    <property type="entry name" value="Peptidase_S26"/>
</dbReference>
<dbReference type="PANTHER" id="PTHR43390">
    <property type="entry name" value="SIGNAL PEPTIDASE I"/>
    <property type="match status" value="1"/>
</dbReference>
<dbReference type="InterPro" id="IPR000223">
    <property type="entry name" value="Pept_S26A_signal_pept_1"/>
</dbReference>
<keyword evidence="11" id="KW-1185">Reference proteome</keyword>
<dbReference type="PROSITE" id="PS00501">
    <property type="entry name" value="SPASE_I_1"/>
    <property type="match status" value="1"/>
</dbReference>
<evidence type="ECO:0000259" key="9">
    <source>
        <dbReference type="Pfam" id="PF10502"/>
    </source>
</evidence>
<dbReference type="NCBIfam" id="TIGR02227">
    <property type="entry name" value="sigpep_I_bact"/>
    <property type="match status" value="1"/>
</dbReference>
<feature type="domain" description="Peptidase S26" evidence="9">
    <location>
        <begin position="30"/>
        <end position="233"/>
    </location>
</feature>